<sequence length="96" mass="11233">MHIISKPPLIAFWTKHPDAKSPLQAWLRVMQNKDFVDFNDVKATFGAADYVKPHTVFDIGGNKYRLITAIHYNVHKVYVRHVLTHAEYDTGKWRKQ</sequence>
<evidence type="ECO:0000313" key="2">
    <source>
        <dbReference type="Proteomes" id="UP000035963"/>
    </source>
</evidence>
<keyword evidence="2" id="KW-1185">Reference proteome</keyword>
<dbReference type="AlphaFoldDB" id="A0A0J1D4Q7"/>
<protein>
    <recommendedName>
        <fullName evidence="3">Toxin RelE</fullName>
    </recommendedName>
</protein>
<dbReference type="GO" id="GO:0004519">
    <property type="term" value="F:endonuclease activity"/>
    <property type="evidence" value="ECO:0007669"/>
    <property type="project" value="InterPro"/>
</dbReference>
<dbReference type="GO" id="GO:0003723">
    <property type="term" value="F:RNA binding"/>
    <property type="evidence" value="ECO:0007669"/>
    <property type="project" value="InterPro"/>
</dbReference>
<dbReference type="Pfam" id="PF09907">
    <property type="entry name" value="HigB_toxin"/>
    <property type="match status" value="1"/>
</dbReference>
<name>A0A0J1D4Q7_9BURK</name>
<dbReference type="EMBL" id="AEJF01000021">
    <property type="protein sequence ID" value="KLU27655.1"/>
    <property type="molecule type" value="Genomic_DNA"/>
</dbReference>
<dbReference type="GO" id="GO:0110001">
    <property type="term" value="C:toxin-antitoxin complex"/>
    <property type="evidence" value="ECO:0007669"/>
    <property type="project" value="InterPro"/>
</dbReference>
<dbReference type="PATRIC" id="fig|908627.4.peg.742"/>
<dbReference type="Proteomes" id="UP000035963">
    <property type="component" value="Unassembled WGS sequence"/>
</dbReference>
<reference evidence="1 2" key="1">
    <citation type="journal article" date="2015" name="Genome Announc.">
        <title>Draft Genome Sequence of Burkholderia sp. Strain PML1(12), an Ectomycorrhizosphere-Inhabiting Bacterium with Effective Mineral-Weathering Ability.</title>
        <authorList>
            <person name="Uroz S."/>
            <person name="Oger P."/>
        </authorList>
    </citation>
    <scope>NUCLEOTIDE SEQUENCE [LARGE SCALE GENOMIC DNA]</scope>
    <source>
        <strain evidence="2">PML1(12)</strain>
    </source>
</reference>
<evidence type="ECO:0008006" key="3">
    <source>
        <dbReference type="Google" id="ProtNLM"/>
    </source>
</evidence>
<proteinExistence type="predicted"/>
<accession>A0A0J1D4Q7</accession>
<dbReference type="RefSeq" id="WP_047845186.1">
    <property type="nucleotide sequence ID" value="NZ_AEJF01000021.1"/>
</dbReference>
<dbReference type="InterPro" id="IPR018669">
    <property type="entry name" value="Toxin_HigB"/>
</dbReference>
<dbReference type="OrthoDB" id="9799912at2"/>
<evidence type="ECO:0000313" key="1">
    <source>
        <dbReference type="EMBL" id="KLU27655.1"/>
    </source>
</evidence>
<comment type="caution">
    <text evidence="1">The sequence shown here is derived from an EMBL/GenBank/DDBJ whole genome shotgun (WGS) entry which is preliminary data.</text>
</comment>
<gene>
    <name evidence="1" type="ORF">EOS_03315</name>
</gene>
<organism evidence="1 2">
    <name type="scientific">Caballeronia mineralivorans PML1(12)</name>
    <dbReference type="NCBI Taxonomy" id="908627"/>
    <lineage>
        <taxon>Bacteria</taxon>
        <taxon>Pseudomonadati</taxon>
        <taxon>Pseudomonadota</taxon>
        <taxon>Betaproteobacteria</taxon>
        <taxon>Burkholderiales</taxon>
        <taxon>Burkholderiaceae</taxon>
        <taxon>Caballeronia</taxon>
    </lineage>
</organism>